<comment type="caution">
    <text evidence="1">The sequence shown here is derived from an EMBL/GenBank/DDBJ whole genome shotgun (WGS) entry which is preliminary data.</text>
</comment>
<dbReference type="EMBL" id="JBHSTE010000005">
    <property type="protein sequence ID" value="MFC6333942.1"/>
    <property type="molecule type" value="Genomic_DNA"/>
</dbReference>
<dbReference type="Proteomes" id="UP001596233">
    <property type="component" value="Unassembled WGS sequence"/>
</dbReference>
<dbReference type="RefSeq" id="WP_379235972.1">
    <property type="nucleotide sequence ID" value="NZ_JBHSTE010000005.1"/>
</dbReference>
<accession>A0ABW1V5B1</accession>
<gene>
    <name evidence="1" type="ORF">ACFP56_15045</name>
</gene>
<proteinExistence type="predicted"/>
<keyword evidence="2" id="KW-1185">Reference proteome</keyword>
<reference evidence="2" key="1">
    <citation type="journal article" date="2019" name="Int. J. Syst. Evol. Microbiol.">
        <title>The Global Catalogue of Microorganisms (GCM) 10K type strain sequencing project: providing services to taxonomists for standard genome sequencing and annotation.</title>
        <authorList>
            <consortium name="The Broad Institute Genomics Platform"/>
            <consortium name="The Broad Institute Genome Sequencing Center for Infectious Disease"/>
            <person name="Wu L."/>
            <person name="Ma J."/>
        </authorList>
    </citation>
    <scope>NUCLEOTIDE SEQUENCE [LARGE SCALE GENOMIC DNA]</scope>
    <source>
        <strain evidence="2">PCU 280</strain>
    </source>
</reference>
<protein>
    <submittedName>
        <fullName evidence="1">Uncharacterized protein</fullName>
    </submittedName>
</protein>
<sequence>MNAMITAIIEDLEQREELQPLLPTQTWNVALQEQIEELNSLGSSTENLTLIAALHLRNDSLDISHSYAQQIEHDITGAYWHGIMHRMEGDYSNAKYWFWQARKHPVMQRVKEKVAEWLEQNGQATDNRSDEIVQSFQHGGWNSESFTDLVQMSPKLNEETRQILVHIQAIEIATLFQYTLAAVDNNF</sequence>
<evidence type="ECO:0000313" key="1">
    <source>
        <dbReference type="EMBL" id="MFC6333942.1"/>
    </source>
</evidence>
<evidence type="ECO:0000313" key="2">
    <source>
        <dbReference type="Proteomes" id="UP001596233"/>
    </source>
</evidence>
<organism evidence="1 2">
    <name type="scientific">Paenibacillus septentrionalis</name>
    <dbReference type="NCBI Taxonomy" id="429342"/>
    <lineage>
        <taxon>Bacteria</taxon>
        <taxon>Bacillati</taxon>
        <taxon>Bacillota</taxon>
        <taxon>Bacilli</taxon>
        <taxon>Bacillales</taxon>
        <taxon>Paenibacillaceae</taxon>
        <taxon>Paenibacillus</taxon>
    </lineage>
</organism>
<name>A0ABW1V5B1_9BACL</name>